<gene>
    <name evidence="10" type="ORF">PENSUB_8936</name>
</gene>
<evidence type="ECO:0000313" key="11">
    <source>
        <dbReference type="Proteomes" id="UP000186955"/>
    </source>
</evidence>
<dbReference type="InterPro" id="IPR003663">
    <property type="entry name" value="Sugar/inositol_transpt"/>
</dbReference>
<dbReference type="InterPro" id="IPR050360">
    <property type="entry name" value="MFS_Sugar_Transporters"/>
</dbReference>
<protein>
    <submittedName>
        <fullName evidence="10">High-affinity glucose transporter</fullName>
    </submittedName>
</protein>
<dbReference type="Pfam" id="PF00083">
    <property type="entry name" value="Sugar_tr"/>
    <property type="match status" value="1"/>
</dbReference>
<dbReference type="FunFam" id="1.20.1250.20:FF:000090">
    <property type="entry name" value="MFS sugar transporter, putative"/>
    <property type="match status" value="1"/>
</dbReference>
<proteinExistence type="inferred from homology"/>
<dbReference type="InterPro" id="IPR005828">
    <property type="entry name" value="MFS_sugar_transport-like"/>
</dbReference>
<dbReference type="Gene3D" id="1.20.1250.20">
    <property type="entry name" value="MFS general substrate transporter like domains"/>
    <property type="match status" value="1"/>
</dbReference>
<evidence type="ECO:0000256" key="4">
    <source>
        <dbReference type="ARBA" id="ARBA00022692"/>
    </source>
</evidence>
<evidence type="ECO:0000256" key="5">
    <source>
        <dbReference type="ARBA" id="ARBA00022989"/>
    </source>
</evidence>
<dbReference type="GO" id="GO:0005351">
    <property type="term" value="F:carbohydrate:proton symporter activity"/>
    <property type="evidence" value="ECO:0007669"/>
    <property type="project" value="TreeGrafter"/>
</dbReference>
<feature type="transmembrane region" description="Helical" evidence="8">
    <location>
        <begin position="395"/>
        <end position="414"/>
    </location>
</feature>
<feature type="transmembrane region" description="Helical" evidence="8">
    <location>
        <begin position="45"/>
        <end position="66"/>
    </location>
</feature>
<feature type="transmembrane region" description="Helical" evidence="8">
    <location>
        <begin position="259"/>
        <end position="280"/>
    </location>
</feature>
<keyword evidence="10" id="KW-0762">Sugar transport</keyword>
<dbReference type="InterPro" id="IPR036259">
    <property type="entry name" value="MFS_trans_sf"/>
</dbReference>
<comment type="similarity">
    <text evidence="2 7">Belongs to the major facilitator superfamily. Sugar transporter (TC 2.A.1.1) family.</text>
</comment>
<evidence type="ECO:0000256" key="6">
    <source>
        <dbReference type="ARBA" id="ARBA00023136"/>
    </source>
</evidence>
<dbReference type="GO" id="GO:0016020">
    <property type="term" value="C:membrane"/>
    <property type="evidence" value="ECO:0007669"/>
    <property type="project" value="UniProtKB-SubCell"/>
</dbReference>
<evidence type="ECO:0000256" key="7">
    <source>
        <dbReference type="RuleBase" id="RU003346"/>
    </source>
</evidence>
<evidence type="ECO:0000256" key="2">
    <source>
        <dbReference type="ARBA" id="ARBA00010992"/>
    </source>
</evidence>
<keyword evidence="3 7" id="KW-0813">Transport</keyword>
<evidence type="ECO:0000313" key="10">
    <source>
        <dbReference type="EMBL" id="OKO99019.1"/>
    </source>
</evidence>
<dbReference type="PANTHER" id="PTHR48022">
    <property type="entry name" value="PLASTIDIC GLUCOSE TRANSPORTER 4"/>
    <property type="match status" value="1"/>
</dbReference>
<organism evidence="10 11">
    <name type="scientific">Penicillium subrubescens</name>
    <dbReference type="NCBI Taxonomy" id="1316194"/>
    <lineage>
        <taxon>Eukaryota</taxon>
        <taxon>Fungi</taxon>
        <taxon>Dikarya</taxon>
        <taxon>Ascomycota</taxon>
        <taxon>Pezizomycotina</taxon>
        <taxon>Eurotiomycetes</taxon>
        <taxon>Eurotiomycetidae</taxon>
        <taxon>Eurotiales</taxon>
        <taxon>Aspergillaceae</taxon>
        <taxon>Penicillium</taxon>
    </lineage>
</organism>
<keyword evidence="6 8" id="KW-0472">Membrane</keyword>
<evidence type="ECO:0000256" key="1">
    <source>
        <dbReference type="ARBA" id="ARBA00004141"/>
    </source>
</evidence>
<feature type="domain" description="Major facilitator superfamily (MFS) profile" evidence="9">
    <location>
        <begin position="9"/>
        <end position="468"/>
    </location>
</feature>
<feature type="transmembrane region" description="Helical" evidence="8">
    <location>
        <begin position="300"/>
        <end position="318"/>
    </location>
</feature>
<feature type="transmembrane region" description="Helical" evidence="8">
    <location>
        <begin position="172"/>
        <end position="191"/>
    </location>
</feature>
<reference evidence="10 11" key="1">
    <citation type="submission" date="2016-10" db="EMBL/GenBank/DDBJ databases">
        <title>Genome sequence of the ascomycete fungus Penicillium subrubescens.</title>
        <authorList>
            <person name="De Vries R.P."/>
            <person name="Peng M."/>
            <person name="Dilokpimol A."/>
            <person name="Hilden K."/>
            <person name="Makela M.R."/>
            <person name="Grigoriev I."/>
            <person name="Riley R."/>
            <person name="Granchi Z."/>
        </authorList>
    </citation>
    <scope>NUCLEOTIDE SEQUENCE [LARGE SCALE GENOMIC DNA]</scope>
    <source>
        <strain evidence="10 11">CBS 132785</strain>
    </source>
</reference>
<dbReference type="AlphaFoldDB" id="A0A1Q5TFK3"/>
<evidence type="ECO:0000256" key="3">
    <source>
        <dbReference type="ARBA" id="ARBA00022448"/>
    </source>
</evidence>
<keyword evidence="11" id="KW-1185">Reference proteome</keyword>
<sequence length="517" mass="56816">MGRFYAIWVAVLAATGSFLFGYDSGVMTDVIESPNFLQYFNTTQTSAIIGAINSTFSGGAVIGALQGGLTMDRFGRKFTIQMGALICLVGATLQAAAQNLAMILVGRILAGWAVGLMSMSVPVYQAEFAHPKSRGLIVGLAQQMIGVGFIVSTWIGYGSLHASDSSQFQWRFPLAFQVVPALILVIGMIFLPESPRYLIEKGRYAEGKRVLHKLHFDGTNSAWIEAEYNEICRTIEAEQSVAAQGWLPMFTVPQWRTRMLHGLAVQAFTQMTGINVIGYYQTIMYKALGFTGNRNTLVAGLYNCVGPISNLIFIVFILDRVGRRKPLLFGTIGISLALICEAALNSQNPDGQRTGYSIGGVFLLFAVSVIFSLSYGPVGWVYMAEVMPMQIRGKGNAFAVGIGNWAVSTLWNQVSPIALGKLQWKFYFVFVAWSQCLIPVCLACPLLNLVPDLCVSLPVIYFYFPETKQKTLEEIDQLFERVVERIPEEGNVVHLRSGKEEAGITAMNIENAGRLHE</sequence>
<keyword evidence="4 8" id="KW-0812">Transmembrane</keyword>
<feature type="transmembrane region" description="Helical" evidence="8">
    <location>
        <begin position="103"/>
        <end position="124"/>
    </location>
</feature>
<evidence type="ECO:0000256" key="8">
    <source>
        <dbReference type="SAM" id="Phobius"/>
    </source>
</evidence>
<dbReference type="PROSITE" id="PS00216">
    <property type="entry name" value="SUGAR_TRANSPORT_1"/>
    <property type="match status" value="2"/>
</dbReference>
<dbReference type="EMBL" id="MNBE01000665">
    <property type="protein sequence ID" value="OKO99019.1"/>
    <property type="molecule type" value="Genomic_DNA"/>
</dbReference>
<comment type="subcellular location">
    <subcellularLocation>
        <location evidence="1">Membrane</location>
        <topology evidence="1">Multi-pass membrane protein</topology>
    </subcellularLocation>
</comment>
<feature type="transmembrane region" description="Helical" evidence="8">
    <location>
        <begin position="327"/>
        <end position="344"/>
    </location>
</feature>
<dbReference type="PROSITE" id="PS50850">
    <property type="entry name" value="MFS"/>
    <property type="match status" value="1"/>
</dbReference>
<accession>A0A1Q5TFK3</accession>
<feature type="transmembrane region" description="Helical" evidence="8">
    <location>
        <begin position="426"/>
        <end position="450"/>
    </location>
</feature>
<feature type="transmembrane region" description="Helical" evidence="8">
    <location>
        <begin position="136"/>
        <end position="160"/>
    </location>
</feature>
<dbReference type="PRINTS" id="PR00171">
    <property type="entry name" value="SUGRTRNSPORT"/>
</dbReference>
<feature type="transmembrane region" description="Helical" evidence="8">
    <location>
        <begin position="356"/>
        <end position="383"/>
    </location>
</feature>
<dbReference type="SUPFAM" id="SSF103473">
    <property type="entry name" value="MFS general substrate transporter"/>
    <property type="match status" value="1"/>
</dbReference>
<dbReference type="NCBIfam" id="TIGR00879">
    <property type="entry name" value="SP"/>
    <property type="match status" value="1"/>
</dbReference>
<comment type="caution">
    <text evidence="10">The sequence shown here is derived from an EMBL/GenBank/DDBJ whole genome shotgun (WGS) entry which is preliminary data.</text>
</comment>
<dbReference type="InterPro" id="IPR020846">
    <property type="entry name" value="MFS_dom"/>
</dbReference>
<feature type="transmembrane region" description="Helical" evidence="8">
    <location>
        <begin position="78"/>
        <end position="97"/>
    </location>
</feature>
<dbReference type="InterPro" id="IPR005829">
    <property type="entry name" value="Sugar_transporter_CS"/>
</dbReference>
<dbReference type="Proteomes" id="UP000186955">
    <property type="component" value="Unassembled WGS sequence"/>
</dbReference>
<keyword evidence="5 8" id="KW-1133">Transmembrane helix</keyword>
<name>A0A1Q5TFK3_9EURO</name>
<evidence type="ECO:0000259" key="9">
    <source>
        <dbReference type="PROSITE" id="PS50850"/>
    </source>
</evidence>
<dbReference type="PANTHER" id="PTHR48022:SF80">
    <property type="entry name" value="SUGAR TRANSPORTER, PUTATIVE (AFU_ORTHOLOGUE AFUA_3G12170)-RELATED"/>
    <property type="match status" value="1"/>
</dbReference>